<feature type="region of interest" description="Disordered" evidence="1">
    <location>
        <begin position="76"/>
        <end position="96"/>
    </location>
</feature>
<dbReference type="Pfam" id="PF15672">
    <property type="entry name" value="Mucin15"/>
    <property type="match status" value="1"/>
</dbReference>
<dbReference type="EMBL" id="JAACNH010000007">
    <property type="protein sequence ID" value="KAG8438218.1"/>
    <property type="molecule type" value="Genomic_DNA"/>
</dbReference>
<keyword evidence="2" id="KW-1133">Transmembrane helix</keyword>
<evidence type="ECO:0000313" key="4">
    <source>
        <dbReference type="EMBL" id="KAG8438218.1"/>
    </source>
</evidence>
<feature type="chain" id="PRO_5035754299" description="Mucin-15" evidence="3">
    <location>
        <begin position="21"/>
        <end position="319"/>
    </location>
</feature>
<keyword evidence="5" id="KW-1185">Reference proteome</keyword>
<sequence>MFTSLRLIVTVLLLFKPGYAENSTANNTSTPTQTTSTIESTSFAASTNILTHNVTETLTSTTNKITVANINDSFITSVSSTNNTSPTSSTSPLSTSNTTHNVFSTLFTPTSDASTDITTDITTVPSNNLTTETLGTTHDNSTITFLSLTTTPLINITSPAGNGTEHPENFTTGITKSTVIGSFSTVSTENTPATTNENTMTTLNISGTSLSKDAKEFQSSTGVVLGAIIGSICGIALVCLVAYFLCGTKKSSTISHRRLYEDIRNEPVLRLDNPVNPYDVSYGDSSYYNPTAIDEISFNNNRPNEVIAMGEIAPRLPPA</sequence>
<dbReference type="InterPro" id="IPR031371">
    <property type="entry name" value="Mucin-15"/>
</dbReference>
<dbReference type="PANTHER" id="PTHR45427">
    <property type="entry name" value="MUCIN-15"/>
    <property type="match status" value="1"/>
</dbReference>
<dbReference type="PANTHER" id="PTHR45427:SF1">
    <property type="entry name" value="MUCIN-15"/>
    <property type="match status" value="1"/>
</dbReference>
<evidence type="ECO:0000256" key="2">
    <source>
        <dbReference type="SAM" id="Phobius"/>
    </source>
</evidence>
<keyword evidence="2" id="KW-0812">Transmembrane</keyword>
<keyword evidence="3" id="KW-0732">Signal</keyword>
<evidence type="ECO:0008006" key="6">
    <source>
        <dbReference type="Google" id="ProtNLM"/>
    </source>
</evidence>
<dbReference type="OrthoDB" id="9950822at2759"/>
<organism evidence="4 5">
    <name type="scientific">Hymenochirus boettgeri</name>
    <name type="common">Congo dwarf clawed frog</name>
    <dbReference type="NCBI Taxonomy" id="247094"/>
    <lineage>
        <taxon>Eukaryota</taxon>
        <taxon>Metazoa</taxon>
        <taxon>Chordata</taxon>
        <taxon>Craniata</taxon>
        <taxon>Vertebrata</taxon>
        <taxon>Euteleostomi</taxon>
        <taxon>Amphibia</taxon>
        <taxon>Batrachia</taxon>
        <taxon>Anura</taxon>
        <taxon>Pipoidea</taxon>
        <taxon>Pipidae</taxon>
        <taxon>Pipinae</taxon>
        <taxon>Hymenochirus</taxon>
    </lineage>
</organism>
<feature type="transmembrane region" description="Helical" evidence="2">
    <location>
        <begin position="223"/>
        <end position="246"/>
    </location>
</feature>
<dbReference type="AlphaFoldDB" id="A0A8T2J4B8"/>
<name>A0A8T2J4B8_9PIPI</name>
<evidence type="ECO:0000256" key="1">
    <source>
        <dbReference type="SAM" id="MobiDB-lite"/>
    </source>
</evidence>
<comment type="caution">
    <text evidence="4">The sequence shown here is derived from an EMBL/GenBank/DDBJ whole genome shotgun (WGS) entry which is preliminary data.</text>
</comment>
<protein>
    <recommendedName>
        <fullName evidence="6">Mucin-15</fullName>
    </recommendedName>
</protein>
<feature type="signal peptide" evidence="3">
    <location>
        <begin position="1"/>
        <end position="20"/>
    </location>
</feature>
<reference evidence="4" key="1">
    <citation type="thesis" date="2020" institute="ProQuest LLC" country="789 East Eisenhower Parkway, Ann Arbor, MI, USA">
        <title>Comparative Genomics and Chromosome Evolution.</title>
        <authorList>
            <person name="Mudd A.B."/>
        </authorList>
    </citation>
    <scope>NUCLEOTIDE SEQUENCE</scope>
    <source>
        <strain evidence="4">Female2</strain>
        <tissue evidence="4">Blood</tissue>
    </source>
</reference>
<dbReference type="Proteomes" id="UP000812440">
    <property type="component" value="Chromosome 4"/>
</dbReference>
<proteinExistence type="predicted"/>
<keyword evidence="2" id="KW-0472">Membrane</keyword>
<evidence type="ECO:0000256" key="3">
    <source>
        <dbReference type="SAM" id="SignalP"/>
    </source>
</evidence>
<evidence type="ECO:0000313" key="5">
    <source>
        <dbReference type="Proteomes" id="UP000812440"/>
    </source>
</evidence>
<accession>A0A8T2J4B8</accession>
<gene>
    <name evidence="4" type="ORF">GDO86_008780</name>
</gene>